<accession>A0A0R3WG24</accession>
<dbReference type="GO" id="GO:0070006">
    <property type="term" value="F:metalloaminopeptidase activity"/>
    <property type="evidence" value="ECO:0007669"/>
    <property type="project" value="TreeGrafter"/>
</dbReference>
<dbReference type="GO" id="GO:0042277">
    <property type="term" value="F:peptide binding"/>
    <property type="evidence" value="ECO:0007669"/>
    <property type="project" value="TreeGrafter"/>
</dbReference>
<dbReference type="STRING" id="60517.A0A0R3WG24"/>
<dbReference type="GO" id="GO:0008270">
    <property type="term" value="F:zinc ion binding"/>
    <property type="evidence" value="ECO:0007669"/>
    <property type="project" value="TreeGrafter"/>
</dbReference>
<dbReference type="GO" id="GO:0005615">
    <property type="term" value="C:extracellular space"/>
    <property type="evidence" value="ECO:0007669"/>
    <property type="project" value="TreeGrafter"/>
</dbReference>
<dbReference type="SUPFAM" id="SSF55486">
    <property type="entry name" value="Metalloproteases ('zincins'), catalytic domain"/>
    <property type="match status" value="1"/>
</dbReference>
<reference evidence="4" key="1">
    <citation type="submission" date="2017-02" db="UniProtKB">
        <authorList>
            <consortium name="WormBaseParasite"/>
        </authorList>
    </citation>
    <scope>IDENTIFICATION</scope>
</reference>
<feature type="domain" description="Aminopeptidase N-like N-terminal" evidence="1">
    <location>
        <begin position="5"/>
        <end position="106"/>
    </location>
</feature>
<evidence type="ECO:0000313" key="2">
    <source>
        <dbReference type="EMBL" id="VDK45808.1"/>
    </source>
</evidence>
<dbReference type="PANTHER" id="PTHR11533">
    <property type="entry name" value="PROTEASE M1 ZINC METALLOPROTEASE"/>
    <property type="match status" value="1"/>
</dbReference>
<evidence type="ECO:0000259" key="1">
    <source>
        <dbReference type="Pfam" id="PF17900"/>
    </source>
</evidence>
<dbReference type="Gene3D" id="3.30.2010.30">
    <property type="match status" value="1"/>
</dbReference>
<evidence type="ECO:0000313" key="4">
    <source>
        <dbReference type="WBParaSite" id="TASK_0000981701-mRNA-1"/>
    </source>
</evidence>
<sequence length="225" mass="25045">MVTNDDEVETVTFDFPTNLQLGKGHLSVEFSGTFANDMLELYRSSYTDKSGKEHNILATQFKSVFARRAFPCVDEPDRKATFDISIVALHNQVALSNMPEIARVVVPTPKGCSEPPDGHNCVKITFDCIPVMATYIIAMVLGNFEYISTTVPNNTISNVYLAISLPKRIEIRVYAPLGKRNFGQHALAVAKKSLAFYNELFQCLYAPPKLHLVAILDFDCSAMEN</sequence>
<dbReference type="WBParaSite" id="TASK_0000981701-mRNA-1">
    <property type="protein sequence ID" value="TASK_0000981701-mRNA-1"/>
    <property type="gene ID" value="TASK_0000981701"/>
</dbReference>
<dbReference type="InterPro" id="IPR050344">
    <property type="entry name" value="Peptidase_M1_aminopeptidases"/>
</dbReference>
<gene>
    <name evidence="2" type="ORF">TASK_LOCUS9818</name>
</gene>
<dbReference type="PANTHER" id="PTHR11533:SF174">
    <property type="entry name" value="PUROMYCIN-SENSITIVE AMINOPEPTIDASE-RELATED"/>
    <property type="match status" value="1"/>
</dbReference>
<dbReference type="InterPro" id="IPR045357">
    <property type="entry name" value="Aminopeptidase_N-like_N"/>
</dbReference>
<name>A0A0R3WG24_TAEAS</name>
<dbReference type="Pfam" id="PF17900">
    <property type="entry name" value="Peptidase_M1_N"/>
    <property type="match status" value="1"/>
</dbReference>
<dbReference type="AlphaFoldDB" id="A0A0R3WG24"/>
<dbReference type="InterPro" id="IPR042097">
    <property type="entry name" value="Aminopeptidase_N-like_N_sf"/>
</dbReference>
<keyword evidence="3" id="KW-1185">Reference proteome</keyword>
<protein>
    <submittedName>
        <fullName evidence="4">Peptidase_M1_N domain-containing protein</fullName>
    </submittedName>
</protein>
<dbReference type="GO" id="GO:0016020">
    <property type="term" value="C:membrane"/>
    <property type="evidence" value="ECO:0007669"/>
    <property type="project" value="TreeGrafter"/>
</dbReference>
<dbReference type="Proteomes" id="UP000282613">
    <property type="component" value="Unassembled WGS sequence"/>
</dbReference>
<evidence type="ECO:0000313" key="3">
    <source>
        <dbReference type="Proteomes" id="UP000282613"/>
    </source>
</evidence>
<dbReference type="OrthoDB" id="10031169at2759"/>
<dbReference type="SUPFAM" id="SSF63737">
    <property type="entry name" value="Leukotriene A4 hydrolase N-terminal domain"/>
    <property type="match status" value="1"/>
</dbReference>
<dbReference type="EMBL" id="UYRS01019523">
    <property type="protein sequence ID" value="VDK45808.1"/>
    <property type="molecule type" value="Genomic_DNA"/>
</dbReference>
<dbReference type="GO" id="GO:0006508">
    <property type="term" value="P:proteolysis"/>
    <property type="evidence" value="ECO:0007669"/>
    <property type="project" value="TreeGrafter"/>
</dbReference>
<dbReference type="GO" id="GO:0005737">
    <property type="term" value="C:cytoplasm"/>
    <property type="evidence" value="ECO:0007669"/>
    <property type="project" value="TreeGrafter"/>
</dbReference>
<proteinExistence type="predicted"/>
<dbReference type="Gene3D" id="2.60.40.1730">
    <property type="entry name" value="tricorn interacting facor f3 domain"/>
    <property type="match status" value="1"/>
</dbReference>
<reference evidence="2 3" key="2">
    <citation type="submission" date="2018-11" db="EMBL/GenBank/DDBJ databases">
        <authorList>
            <consortium name="Pathogen Informatics"/>
        </authorList>
    </citation>
    <scope>NUCLEOTIDE SEQUENCE [LARGE SCALE GENOMIC DNA]</scope>
</reference>
<organism evidence="4">
    <name type="scientific">Taenia asiatica</name>
    <name type="common">Asian tapeworm</name>
    <dbReference type="NCBI Taxonomy" id="60517"/>
    <lineage>
        <taxon>Eukaryota</taxon>
        <taxon>Metazoa</taxon>
        <taxon>Spiralia</taxon>
        <taxon>Lophotrochozoa</taxon>
        <taxon>Platyhelminthes</taxon>
        <taxon>Cestoda</taxon>
        <taxon>Eucestoda</taxon>
        <taxon>Cyclophyllidea</taxon>
        <taxon>Taeniidae</taxon>
        <taxon>Taenia</taxon>
    </lineage>
</organism>
<dbReference type="GO" id="GO:0043171">
    <property type="term" value="P:peptide catabolic process"/>
    <property type="evidence" value="ECO:0007669"/>
    <property type="project" value="TreeGrafter"/>
</dbReference>